<dbReference type="AlphaFoldDB" id="A0A409WWJ3"/>
<dbReference type="EMBL" id="NHTK01005103">
    <property type="protein sequence ID" value="PPQ82904.1"/>
    <property type="molecule type" value="Genomic_DNA"/>
</dbReference>
<protein>
    <recommendedName>
        <fullName evidence="3">F-box domain-containing protein</fullName>
    </recommendedName>
</protein>
<gene>
    <name evidence="1" type="ORF">CVT24_007924</name>
</gene>
<reference evidence="1 2" key="1">
    <citation type="journal article" date="2018" name="Evol. Lett.">
        <title>Horizontal gene cluster transfer increased hallucinogenic mushroom diversity.</title>
        <authorList>
            <person name="Reynolds H.T."/>
            <person name="Vijayakumar V."/>
            <person name="Gluck-Thaler E."/>
            <person name="Korotkin H.B."/>
            <person name="Matheny P.B."/>
            <person name="Slot J.C."/>
        </authorList>
    </citation>
    <scope>NUCLEOTIDE SEQUENCE [LARGE SCALE GENOMIC DNA]</scope>
    <source>
        <strain evidence="1 2">2629</strain>
    </source>
</reference>
<comment type="caution">
    <text evidence="1">The sequence shown here is derived from an EMBL/GenBank/DDBJ whole genome shotgun (WGS) entry which is preliminary data.</text>
</comment>
<name>A0A409WWJ3_9AGAR</name>
<dbReference type="InParanoid" id="A0A409WWJ3"/>
<evidence type="ECO:0000313" key="2">
    <source>
        <dbReference type="Proteomes" id="UP000284842"/>
    </source>
</evidence>
<keyword evidence="2" id="KW-1185">Reference proteome</keyword>
<accession>A0A409WWJ3</accession>
<sequence length="232" mass="26302">MHAVLKNQYLVHEILKFLHQERQANITLPQSSLDAITSFTHLRELNADFTHESISITHSDLSKLAQLDQLSILDLNLRMFDWGPEKSESESESTSCSTLSFPQLEKLTITCKLDDAAKLLALTTFPILSSITLQSILPLTRRQLPPSTQWISFFKALRNSMPSNTLRELYLFPTNGLRHALHAPPAMQVHQGILFSEISKYVLPFNLVALSFAFPLLRSLSMGDLGQMLRYH</sequence>
<proteinExistence type="predicted"/>
<organism evidence="1 2">
    <name type="scientific">Panaeolus cyanescens</name>
    <dbReference type="NCBI Taxonomy" id="181874"/>
    <lineage>
        <taxon>Eukaryota</taxon>
        <taxon>Fungi</taxon>
        <taxon>Dikarya</taxon>
        <taxon>Basidiomycota</taxon>
        <taxon>Agaricomycotina</taxon>
        <taxon>Agaricomycetes</taxon>
        <taxon>Agaricomycetidae</taxon>
        <taxon>Agaricales</taxon>
        <taxon>Agaricineae</taxon>
        <taxon>Galeropsidaceae</taxon>
        <taxon>Panaeolus</taxon>
    </lineage>
</organism>
<evidence type="ECO:0008006" key="3">
    <source>
        <dbReference type="Google" id="ProtNLM"/>
    </source>
</evidence>
<evidence type="ECO:0000313" key="1">
    <source>
        <dbReference type="EMBL" id="PPQ82904.1"/>
    </source>
</evidence>
<dbReference type="Proteomes" id="UP000284842">
    <property type="component" value="Unassembled WGS sequence"/>
</dbReference>